<dbReference type="Pfam" id="PF12697">
    <property type="entry name" value="Abhydrolase_6"/>
    <property type="match status" value="1"/>
</dbReference>
<accession>A0ABW0BDP2</accession>
<evidence type="ECO:0000313" key="3">
    <source>
        <dbReference type="Proteomes" id="UP001596087"/>
    </source>
</evidence>
<gene>
    <name evidence="2" type="ORF">ACFPGP_01650</name>
</gene>
<dbReference type="InterPro" id="IPR052897">
    <property type="entry name" value="Sec-Metab_Biosynth_Hydrolase"/>
</dbReference>
<organism evidence="2 3">
    <name type="scientific">Nocardioides taihuensis</name>
    <dbReference type="NCBI Taxonomy" id="1835606"/>
    <lineage>
        <taxon>Bacteria</taxon>
        <taxon>Bacillati</taxon>
        <taxon>Actinomycetota</taxon>
        <taxon>Actinomycetes</taxon>
        <taxon>Propionibacteriales</taxon>
        <taxon>Nocardioidaceae</taxon>
        <taxon>Nocardioides</taxon>
    </lineage>
</organism>
<dbReference type="Gene3D" id="3.40.50.1820">
    <property type="entry name" value="alpha/beta hydrolase"/>
    <property type="match status" value="1"/>
</dbReference>
<name>A0ABW0BDP2_9ACTN</name>
<dbReference type="InterPro" id="IPR029058">
    <property type="entry name" value="AB_hydrolase_fold"/>
</dbReference>
<feature type="domain" description="AB hydrolase-1" evidence="1">
    <location>
        <begin position="4"/>
        <end position="229"/>
    </location>
</feature>
<dbReference type="GO" id="GO:0016787">
    <property type="term" value="F:hydrolase activity"/>
    <property type="evidence" value="ECO:0007669"/>
    <property type="project" value="UniProtKB-KW"/>
</dbReference>
<sequence length="236" mass="25089">MSTFVIVPGAWDAPASMEPVIGPLEAEGHDVVVVDLPCEKADATLEEYADAVRAVLPDDVEQVVLVGYSFGGFTASRIAVDHPDVPVVYVAAWIPRDGSSVLDLFAGGDPFEAGEEAGIAAFDGLILSAGPGRCALNIDLYVAAAEHAERDAARSYLERTQRPQGITALRQKWCGDLPASRRRTYVLTTADTLVPPEAQRVMAASVGADIVEIASDHGIFREHPARLAELLIAASR</sequence>
<dbReference type="EMBL" id="JBHSKD010000002">
    <property type="protein sequence ID" value="MFC5175356.1"/>
    <property type="molecule type" value="Genomic_DNA"/>
</dbReference>
<keyword evidence="3" id="KW-1185">Reference proteome</keyword>
<protein>
    <submittedName>
        <fullName evidence="2">Alpha/beta fold hydrolase</fullName>
    </submittedName>
</protein>
<dbReference type="InterPro" id="IPR000073">
    <property type="entry name" value="AB_hydrolase_1"/>
</dbReference>
<evidence type="ECO:0000259" key="1">
    <source>
        <dbReference type="Pfam" id="PF12697"/>
    </source>
</evidence>
<dbReference type="PANTHER" id="PTHR37017:SF11">
    <property type="entry name" value="ESTERASE_LIPASE_THIOESTERASE DOMAIN-CONTAINING PROTEIN"/>
    <property type="match status" value="1"/>
</dbReference>
<dbReference type="SUPFAM" id="SSF53474">
    <property type="entry name" value="alpha/beta-Hydrolases"/>
    <property type="match status" value="1"/>
</dbReference>
<dbReference type="PANTHER" id="PTHR37017">
    <property type="entry name" value="AB HYDROLASE-1 DOMAIN-CONTAINING PROTEIN-RELATED"/>
    <property type="match status" value="1"/>
</dbReference>
<dbReference type="Proteomes" id="UP001596087">
    <property type="component" value="Unassembled WGS sequence"/>
</dbReference>
<keyword evidence="2" id="KW-0378">Hydrolase</keyword>
<reference evidence="3" key="1">
    <citation type="journal article" date="2019" name="Int. J. Syst. Evol. Microbiol.">
        <title>The Global Catalogue of Microorganisms (GCM) 10K type strain sequencing project: providing services to taxonomists for standard genome sequencing and annotation.</title>
        <authorList>
            <consortium name="The Broad Institute Genomics Platform"/>
            <consortium name="The Broad Institute Genome Sequencing Center for Infectious Disease"/>
            <person name="Wu L."/>
            <person name="Ma J."/>
        </authorList>
    </citation>
    <scope>NUCLEOTIDE SEQUENCE [LARGE SCALE GENOMIC DNA]</scope>
    <source>
        <strain evidence="3">DFY41</strain>
    </source>
</reference>
<dbReference type="RefSeq" id="WP_378585989.1">
    <property type="nucleotide sequence ID" value="NZ_JBHSKD010000002.1"/>
</dbReference>
<proteinExistence type="predicted"/>
<comment type="caution">
    <text evidence="2">The sequence shown here is derived from an EMBL/GenBank/DDBJ whole genome shotgun (WGS) entry which is preliminary data.</text>
</comment>
<evidence type="ECO:0000313" key="2">
    <source>
        <dbReference type="EMBL" id="MFC5175356.1"/>
    </source>
</evidence>